<evidence type="ECO:0000313" key="1">
    <source>
        <dbReference type="EMBL" id="PZQ22573.1"/>
    </source>
</evidence>
<comment type="caution">
    <text evidence="1">The sequence shown here is derived from an EMBL/GenBank/DDBJ whole genome shotgun (WGS) entry which is preliminary data.</text>
</comment>
<accession>A0A2W5MXX0</accession>
<name>A0A2W5MXX0_SPHMC</name>
<gene>
    <name evidence="1" type="ORF">DI569_07475</name>
</gene>
<evidence type="ECO:0000313" key="2">
    <source>
        <dbReference type="Proteomes" id="UP000248597"/>
    </source>
</evidence>
<protein>
    <recommendedName>
        <fullName evidence="3">Autotransporter domain-containing protein</fullName>
    </recommendedName>
</protein>
<dbReference type="EMBL" id="QFPJ01000013">
    <property type="protein sequence ID" value="PZQ22573.1"/>
    <property type="molecule type" value="Genomic_DNA"/>
</dbReference>
<evidence type="ECO:0008006" key="3">
    <source>
        <dbReference type="Google" id="ProtNLM"/>
    </source>
</evidence>
<dbReference type="Proteomes" id="UP000248597">
    <property type="component" value="Unassembled WGS sequence"/>
</dbReference>
<reference evidence="1 2" key="1">
    <citation type="submission" date="2017-08" db="EMBL/GenBank/DDBJ databases">
        <title>Infants hospitalized years apart are colonized by the same room-sourced microbial strains.</title>
        <authorList>
            <person name="Brooks B."/>
            <person name="Olm M.R."/>
            <person name="Firek B.A."/>
            <person name="Baker R."/>
            <person name="Thomas B.C."/>
            <person name="Morowitz M.J."/>
            <person name="Banfield J.F."/>
        </authorList>
    </citation>
    <scope>NUCLEOTIDE SEQUENCE [LARGE SCALE GENOMIC DNA]</scope>
    <source>
        <strain evidence="1">S2_005_003_R2_47</strain>
    </source>
</reference>
<dbReference type="AlphaFoldDB" id="A0A2W5MXX0"/>
<sequence>MAHISGPRARRDAPALRFLLFCLGGWIALRVMASWNPGVPPPPPGLSPPAAMPHAKLPSIGTASLLTRRLPERGEAFPSAPIAPTRSAARTAAGKGGGAMRAADYPNLRLALMARLMRPLGEGRVAGATGEAAWFPAPPGDRPPPGSGQPFWMQRRLSGWAFGGWVYVRQGGSDAAGDIAASGTLGGSQAGARLAYGFGDSGRVRAFVRANVALARPQQREMAFGLAFAPLAKIPVDVAIERRVAIGPEGRDAFAAMLLGGVSGVPLPADFRLDAYAQAGVVGARRRDGFAEAAIVVDHAVGPDESAPLRVGALAAGSVQPDAARVDVGPRVTLRLPDIGEGGRIALDWRQRVAGDARPDSGLALTLAADF</sequence>
<organism evidence="1 2">
    <name type="scientific">Sphingopyxis macrogoltabida</name>
    <name type="common">Sphingomonas macrogoltabidus</name>
    <dbReference type="NCBI Taxonomy" id="33050"/>
    <lineage>
        <taxon>Bacteria</taxon>
        <taxon>Pseudomonadati</taxon>
        <taxon>Pseudomonadota</taxon>
        <taxon>Alphaproteobacteria</taxon>
        <taxon>Sphingomonadales</taxon>
        <taxon>Sphingomonadaceae</taxon>
        <taxon>Sphingopyxis</taxon>
    </lineage>
</organism>
<proteinExistence type="predicted"/>